<dbReference type="Pfam" id="PF13410">
    <property type="entry name" value="GST_C_2"/>
    <property type="match status" value="1"/>
</dbReference>
<accession>A0A6V2S7K2</accession>
<dbReference type="InterPro" id="IPR036249">
    <property type="entry name" value="Thioredoxin-like_sf"/>
</dbReference>
<proteinExistence type="predicted"/>
<name>A0A6V2S7K2_EMIHU</name>
<dbReference type="SUPFAM" id="SSF52833">
    <property type="entry name" value="Thioredoxin-like"/>
    <property type="match status" value="1"/>
</dbReference>
<dbReference type="InterPro" id="IPR036282">
    <property type="entry name" value="Glutathione-S-Trfase_C_sf"/>
</dbReference>
<reference evidence="2" key="1">
    <citation type="submission" date="2021-01" db="EMBL/GenBank/DDBJ databases">
        <authorList>
            <person name="Corre E."/>
            <person name="Pelletier E."/>
            <person name="Niang G."/>
            <person name="Scheremetjew M."/>
            <person name="Finn R."/>
            <person name="Kale V."/>
            <person name="Holt S."/>
            <person name="Cochrane G."/>
            <person name="Meng A."/>
            <person name="Brown T."/>
            <person name="Cohen L."/>
        </authorList>
    </citation>
    <scope>NUCLEOTIDE SEQUENCE</scope>
    <source>
        <strain evidence="2">379</strain>
    </source>
</reference>
<dbReference type="Pfam" id="PF13417">
    <property type="entry name" value="GST_N_3"/>
    <property type="match status" value="1"/>
</dbReference>
<dbReference type="InterPro" id="IPR004045">
    <property type="entry name" value="Glutathione_S-Trfase_N"/>
</dbReference>
<sequence>MAAARELVIWRGSQFSSKAIAALRVKGFLPSKDYKLSSAPMGLEERKKLLPAPYTVPVLRWDGEVVAGSDEICAFLDERVAEPLLNPAEHEGEIRRLERAASDLYWVNGWLSTVDAAGFERWSGARVRKYVSGGGAGVGPRLLFKALPGSVTSRMIHGVAKKSYLATLRRRGAELGGETGAACLRLAAERDTALVMEEARAMLRAFDRELQASATEYFCGASEPTAADLTLYGMLERWLGNSLCPGLNGPAQPSVIDGMPGLSLAWKRMHERFQRDCTLSELDDFADIATSVGDVTWSRKG</sequence>
<dbReference type="EMBL" id="HBIR01028784">
    <property type="protein sequence ID" value="CAE0557192.1"/>
    <property type="molecule type" value="Transcribed_RNA"/>
</dbReference>
<dbReference type="SUPFAM" id="SSF47616">
    <property type="entry name" value="GST C-terminal domain-like"/>
    <property type="match status" value="1"/>
</dbReference>
<organism evidence="2">
    <name type="scientific">Emiliania huxleyi</name>
    <name type="common">Coccolithophore</name>
    <name type="synonym">Pontosphaera huxleyi</name>
    <dbReference type="NCBI Taxonomy" id="2903"/>
    <lineage>
        <taxon>Eukaryota</taxon>
        <taxon>Haptista</taxon>
        <taxon>Haptophyta</taxon>
        <taxon>Prymnesiophyceae</taxon>
        <taxon>Isochrysidales</taxon>
        <taxon>Noelaerhabdaceae</taxon>
        <taxon>Emiliania</taxon>
    </lineage>
</organism>
<feature type="domain" description="GST N-terminal" evidence="1">
    <location>
        <begin position="7"/>
        <end position="83"/>
    </location>
</feature>
<dbReference type="PROSITE" id="PS51354">
    <property type="entry name" value="GLUTAREDOXIN_2"/>
    <property type="match status" value="1"/>
</dbReference>
<evidence type="ECO:0000259" key="1">
    <source>
        <dbReference type="Pfam" id="PF13417"/>
    </source>
</evidence>
<protein>
    <recommendedName>
        <fullName evidence="1">GST N-terminal domain-containing protein</fullName>
    </recommendedName>
</protein>
<gene>
    <name evidence="2" type="ORF">EHUX00137_LOCUS22249</name>
</gene>
<dbReference type="AlphaFoldDB" id="A0A6V2S7K2"/>
<dbReference type="Gene3D" id="3.40.30.10">
    <property type="entry name" value="Glutaredoxin"/>
    <property type="match status" value="1"/>
</dbReference>
<evidence type="ECO:0000313" key="2">
    <source>
        <dbReference type="EMBL" id="CAE0557192.1"/>
    </source>
</evidence>